<dbReference type="InterPro" id="IPR004111">
    <property type="entry name" value="Repressor_TetR_C"/>
</dbReference>
<evidence type="ECO:0000256" key="5">
    <source>
        <dbReference type="PROSITE-ProRule" id="PRU00335"/>
    </source>
</evidence>
<dbReference type="PROSITE" id="PS50977">
    <property type="entry name" value="HTH_TETR_2"/>
    <property type="match status" value="1"/>
</dbReference>
<dbReference type="Pfam" id="PF02909">
    <property type="entry name" value="TetR_C_1"/>
    <property type="match status" value="1"/>
</dbReference>
<dbReference type="InterPro" id="IPR001647">
    <property type="entry name" value="HTH_TetR"/>
</dbReference>
<dbReference type="PANTHER" id="PTHR30055">
    <property type="entry name" value="HTH-TYPE TRANSCRIPTIONAL REGULATOR RUTR"/>
    <property type="match status" value="1"/>
</dbReference>
<dbReference type="RefSeq" id="WP_208740022.1">
    <property type="nucleotide sequence ID" value="NZ_CP024915.1"/>
</dbReference>
<gene>
    <name evidence="7" type="ORF">CVO76_15360</name>
</gene>
<dbReference type="AlphaFoldDB" id="A0A2L0UI40"/>
<evidence type="ECO:0000259" key="6">
    <source>
        <dbReference type="PROSITE" id="PS50977"/>
    </source>
</evidence>
<dbReference type="GO" id="GO:0003700">
    <property type="term" value="F:DNA-binding transcription factor activity"/>
    <property type="evidence" value="ECO:0007669"/>
    <property type="project" value="TreeGrafter"/>
</dbReference>
<feature type="domain" description="HTH tetR-type" evidence="6">
    <location>
        <begin position="12"/>
        <end position="72"/>
    </location>
</feature>
<dbReference type="PRINTS" id="PR00400">
    <property type="entry name" value="TETREPRESSOR"/>
</dbReference>
<dbReference type="Gene3D" id="1.10.10.60">
    <property type="entry name" value="Homeodomain-like"/>
    <property type="match status" value="1"/>
</dbReference>
<dbReference type="Gene3D" id="1.10.357.10">
    <property type="entry name" value="Tetracycline Repressor, domain 2"/>
    <property type="match status" value="1"/>
</dbReference>
<proteinExistence type="predicted"/>
<name>A0A2L0UI40_9MICC</name>
<evidence type="ECO:0000313" key="8">
    <source>
        <dbReference type="Proteomes" id="UP000239187"/>
    </source>
</evidence>
<dbReference type="InterPro" id="IPR050109">
    <property type="entry name" value="HTH-type_TetR-like_transc_reg"/>
</dbReference>
<dbReference type="PANTHER" id="PTHR30055:SF151">
    <property type="entry name" value="TRANSCRIPTIONAL REGULATORY PROTEIN"/>
    <property type="match status" value="1"/>
</dbReference>
<dbReference type="EMBL" id="CP024915">
    <property type="protein sequence ID" value="AUZ88868.1"/>
    <property type="molecule type" value="Genomic_DNA"/>
</dbReference>
<keyword evidence="2" id="KW-0805">Transcription regulation</keyword>
<dbReference type="InterPro" id="IPR009057">
    <property type="entry name" value="Homeodomain-like_sf"/>
</dbReference>
<evidence type="ECO:0000256" key="3">
    <source>
        <dbReference type="ARBA" id="ARBA00023125"/>
    </source>
</evidence>
<keyword evidence="4" id="KW-0804">Transcription</keyword>
<feature type="DNA-binding region" description="H-T-H motif" evidence="5">
    <location>
        <begin position="35"/>
        <end position="54"/>
    </location>
</feature>
<protein>
    <submittedName>
        <fullName evidence="7">TetR family transcriptional regulator</fullName>
    </submittedName>
</protein>
<dbReference type="InterPro" id="IPR003012">
    <property type="entry name" value="Tet_transcr_reg_TetR"/>
</dbReference>
<dbReference type="InterPro" id="IPR036271">
    <property type="entry name" value="Tet_transcr_reg_TetR-rel_C_sf"/>
</dbReference>
<evidence type="ECO:0000256" key="2">
    <source>
        <dbReference type="ARBA" id="ARBA00023015"/>
    </source>
</evidence>
<evidence type="ECO:0000256" key="4">
    <source>
        <dbReference type="ARBA" id="ARBA00023163"/>
    </source>
</evidence>
<dbReference type="GO" id="GO:0046677">
    <property type="term" value="P:response to antibiotic"/>
    <property type="evidence" value="ECO:0007669"/>
    <property type="project" value="InterPro"/>
</dbReference>
<keyword evidence="3 5" id="KW-0238">DNA-binding</keyword>
<dbReference type="Proteomes" id="UP000239187">
    <property type="component" value="Chromosome"/>
</dbReference>
<dbReference type="SUPFAM" id="SSF46689">
    <property type="entry name" value="Homeodomain-like"/>
    <property type="match status" value="1"/>
</dbReference>
<accession>A0A2L0UI40</accession>
<reference evidence="7 8" key="1">
    <citation type="submission" date="2017-11" db="EMBL/GenBank/DDBJ databases">
        <title>Draft genome of Arthrobacter agilis strain UMCV2, a plant growth-promoting rhizobacterium and biocontrol capacity of phytopathogenic fungi.</title>
        <authorList>
            <person name="Martinez-Camara R."/>
            <person name="Santoyo G."/>
            <person name="Moreno-Hagelsieb G."/>
            <person name="Valencia-Cantero E."/>
        </authorList>
    </citation>
    <scope>NUCLEOTIDE SEQUENCE [LARGE SCALE GENOMIC DNA]</scope>
    <source>
        <strain evidence="7 8">UMCV2</strain>
    </source>
</reference>
<dbReference type="GO" id="GO:0045892">
    <property type="term" value="P:negative regulation of DNA-templated transcription"/>
    <property type="evidence" value="ECO:0007669"/>
    <property type="project" value="InterPro"/>
</dbReference>
<dbReference type="SUPFAM" id="SSF48498">
    <property type="entry name" value="Tetracyclin repressor-like, C-terminal domain"/>
    <property type="match status" value="1"/>
</dbReference>
<evidence type="ECO:0000256" key="1">
    <source>
        <dbReference type="ARBA" id="ARBA00022491"/>
    </source>
</evidence>
<organism evidence="7 8">
    <name type="scientific">Arthrobacter agilis</name>
    <dbReference type="NCBI Taxonomy" id="37921"/>
    <lineage>
        <taxon>Bacteria</taxon>
        <taxon>Bacillati</taxon>
        <taxon>Actinomycetota</taxon>
        <taxon>Actinomycetes</taxon>
        <taxon>Micrococcales</taxon>
        <taxon>Micrococcaceae</taxon>
        <taxon>Arthrobacter</taxon>
    </lineage>
</organism>
<dbReference type="GO" id="GO:0000976">
    <property type="term" value="F:transcription cis-regulatory region binding"/>
    <property type="evidence" value="ECO:0007669"/>
    <property type="project" value="TreeGrafter"/>
</dbReference>
<sequence length="235" mass="25583">MSAQTEPGERTPLSRERVLQCALALADRDGIAGLTIRTLARELGSRPMSLYYYVANKERILDGIVDLVFAEVHLPVIGNPWREEMLARARSMREVLRRHPWAVGLLESRTSPGPATLRHHDATLGTLRTGGFTLRATAHAYALLDSYLYGFALQEAALPLSGAESVPDVAAPIMEHFAGGQYPWMMEIATGIVLQPGYDFGDEFDHGLGLILDSIDPAERRAGPGEGAPAAGRPR</sequence>
<keyword evidence="1" id="KW-0678">Repressor</keyword>
<evidence type="ECO:0000313" key="7">
    <source>
        <dbReference type="EMBL" id="AUZ88868.1"/>
    </source>
</evidence>